<proteinExistence type="predicted"/>
<keyword evidence="2" id="KW-0812">Transmembrane</keyword>
<organism evidence="3 4">
    <name type="scientific">Agromyces mediolanus</name>
    <name type="common">Corynebacterium mediolanum</name>
    <dbReference type="NCBI Taxonomy" id="41986"/>
    <lineage>
        <taxon>Bacteria</taxon>
        <taxon>Bacillati</taxon>
        <taxon>Actinomycetota</taxon>
        <taxon>Actinomycetes</taxon>
        <taxon>Micrococcales</taxon>
        <taxon>Microbacteriaceae</taxon>
        <taxon>Agromyces</taxon>
    </lineage>
</organism>
<dbReference type="AlphaFoldDB" id="A0A918CHD7"/>
<keyword evidence="4" id="KW-1185">Reference proteome</keyword>
<feature type="transmembrane region" description="Helical" evidence="2">
    <location>
        <begin position="69"/>
        <end position="90"/>
    </location>
</feature>
<dbReference type="RefSeq" id="WP_189084789.1">
    <property type="nucleotide sequence ID" value="NZ_BMRJ01000001.1"/>
</dbReference>
<evidence type="ECO:0000256" key="2">
    <source>
        <dbReference type="SAM" id="Phobius"/>
    </source>
</evidence>
<gene>
    <name evidence="3" type="ORF">GCM10010196_16960</name>
</gene>
<evidence type="ECO:0000313" key="3">
    <source>
        <dbReference type="EMBL" id="GGR23767.1"/>
    </source>
</evidence>
<accession>A0A918CHD7</accession>
<comment type="caution">
    <text evidence="3">The sequence shown here is derived from an EMBL/GenBank/DDBJ whole genome shotgun (WGS) entry which is preliminary data.</text>
</comment>
<evidence type="ECO:0000313" key="4">
    <source>
        <dbReference type="Proteomes" id="UP000610303"/>
    </source>
</evidence>
<feature type="transmembrane region" description="Helical" evidence="2">
    <location>
        <begin position="37"/>
        <end position="57"/>
    </location>
</feature>
<feature type="transmembrane region" description="Helical" evidence="2">
    <location>
        <begin position="96"/>
        <end position="118"/>
    </location>
</feature>
<feature type="region of interest" description="Disordered" evidence="1">
    <location>
        <begin position="135"/>
        <end position="157"/>
    </location>
</feature>
<dbReference type="Proteomes" id="UP000610303">
    <property type="component" value="Unassembled WGS sequence"/>
</dbReference>
<reference evidence="3" key="2">
    <citation type="submission" date="2020-09" db="EMBL/GenBank/DDBJ databases">
        <authorList>
            <person name="Sun Q."/>
            <person name="Ohkuma M."/>
        </authorList>
    </citation>
    <scope>NUCLEOTIDE SEQUENCE</scope>
    <source>
        <strain evidence="3">JCM 3346</strain>
    </source>
</reference>
<dbReference type="EMBL" id="BMRJ01000001">
    <property type="protein sequence ID" value="GGR23767.1"/>
    <property type="molecule type" value="Genomic_DNA"/>
</dbReference>
<sequence length="166" mass="17808">MLLRRLFYRWQFVAVIALPLWLVIGWAFFGAGGWGTLGLVITVPAAFLTLLVVALLVNARPTARSERAASWLDVGVLGAWQLAIIGTGFYGATATLFSVLAIVGAVAAFWVALSQLVADGSRRMRATMAEFERQAAAQSGQPVPGPQKPPFDDGDGDVIIVHEVRD</sequence>
<feature type="transmembrane region" description="Helical" evidence="2">
    <location>
        <begin position="12"/>
        <end position="31"/>
    </location>
</feature>
<reference evidence="3" key="1">
    <citation type="journal article" date="2014" name="Int. J. Syst. Evol. Microbiol.">
        <title>Complete genome sequence of Corynebacterium casei LMG S-19264T (=DSM 44701T), isolated from a smear-ripened cheese.</title>
        <authorList>
            <consortium name="US DOE Joint Genome Institute (JGI-PGF)"/>
            <person name="Walter F."/>
            <person name="Albersmeier A."/>
            <person name="Kalinowski J."/>
            <person name="Ruckert C."/>
        </authorList>
    </citation>
    <scope>NUCLEOTIDE SEQUENCE</scope>
    <source>
        <strain evidence="3">JCM 3346</strain>
    </source>
</reference>
<name>A0A918CHD7_AGRME</name>
<keyword evidence="2" id="KW-0472">Membrane</keyword>
<keyword evidence="2" id="KW-1133">Transmembrane helix</keyword>
<protein>
    <submittedName>
        <fullName evidence="3">Uncharacterized protein</fullName>
    </submittedName>
</protein>
<evidence type="ECO:0000256" key="1">
    <source>
        <dbReference type="SAM" id="MobiDB-lite"/>
    </source>
</evidence>